<evidence type="ECO:0000256" key="3">
    <source>
        <dbReference type="ARBA" id="ARBA00022723"/>
    </source>
</evidence>
<keyword evidence="3" id="KW-0479">Metal-binding</keyword>
<dbReference type="Pfam" id="PF00107">
    <property type="entry name" value="ADH_zinc_N"/>
    <property type="match status" value="1"/>
</dbReference>
<dbReference type="EMBL" id="BSSQ01000005">
    <property type="protein sequence ID" value="GLX66968.1"/>
    <property type="molecule type" value="Genomic_DNA"/>
</dbReference>
<dbReference type="InterPro" id="IPR013149">
    <property type="entry name" value="ADH-like_C"/>
</dbReference>
<dbReference type="SUPFAM" id="SSF51735">
    <property type="entry name" value="NAD(P)-binding Rossmann-fold domains"/>
    <property type="match status" value="1"/>
</dbReference>
<evidence type="ECO:0000313" key="9">
    <source>
        <dbReference type="Proteomes" id="UP001157114"/>
    </source>
</evidence>
<evidence type="ECO:0000259" key="6">
    <source>
        <dbReference type="Pfam" id="PF00107"/>
    </source>
</evidence>
<dbReference type="Gene3D" id="3.40.50.720">
    <property type="entry name" value="NAD(P)-binding Rossmann-like Domain"/>
    <property type="match status" value="1"/>
</dbReference>
<keyword evidence="9" id="KW-1185">Reference proteome</keyword>
<accession>A0ABQ6G9N4</accession>
<name>A0ABQ6G9N4_9BACL</name>
<protein>
    <submittedName>
        <fullName evidence="8">Alcohol dehydrogenase</fullName>
    </submittedName>
</protein>
<evidence type="ECO:0000313" key="8">
    <source>
        <dbReference type="EMBL" id="GLX66968.1"/>
    </source>
</evidence>
<evidence type="ECO:0000256" key="5">
    <source>
        <dbReference type="ARBA" id="ARBA00023002"/>
    </source>
</evidence>
<comment type="caution">
    <text evidence="8">The sequence shown here is derived from an EMBL/GenBank/DDBJ whole genome shotgun (WGS) entry which is preliminary data.</text>
</comment>
<gene>
    <name evidence="8" type="ORF">MU1_13120</name>
</gene>
<dbReference type="InterPro" id="IPR013154">
    <property type="entry name" value="ADH-like_N"/>
</dbReference>
<feature type="domain" description="Alcohol dehydrogenase-like N-terminal" evidence="7">
    <location>
        <begin position="28"/>
        <end position="142"/>
    </location>
</feature>
<dbReference type="InterPro" id="IPR036291">
    <property type="entry name" value="NAD(P)-bd_dom_sf"/>
</dbReference>
<dbReference type="RefSeq" id="WP_284237684.1">
    <property type="nucleotide sequence ID" value="NZ_BSSQ01000005.1"/>
</dbReference>
<dbReference type="Gene3D" id="3.90.180.10">
    <property type="entry name" value="Medium-chain alcohol dehydrogenases, catalytic domain"/>
    <property type="match status" value="2"/>
</dbReference>
<dbReference type="Proteomes" id="UP001157114">
    <property type="component" value="Unassembled WGS sequence"/>
</dbReference>
<feature type="domain" description="Alcohol dehydrogenase-like C-terminal" evidence="6">
    <location>
        <begin position="159"/>
        <end position="275"/>
    </location>
</feature>
<evidence type="ECO:0000256" key="2">
    <source>
        <dbReference type="ARBA" id="ARBA00008072"/>
    </source>
</evidence>
<keyword evidence="5" id="KW-0560">Oxidoreductase</keyword>
<dbReference type="Pfam" id="PF08240">
    <property type="entry name" value="ADH_N"/>
    <property type="match status" value="1"/>
</dbReference>
<evidence type="ECO:0000256" key="1">
    <source>
        <dbReference type="ARBA" id="ARBA00001947"/>
    </source>
</evidence>
<organism evidence="8 9">
    <name type="scientific">Paenibacillus glycanilyticus</name>
    <dbReference type="NCBI Taxonomy" id="126569"/>
    <lineage>
        <taxon>Bacteria</taxon>
        <taxon>Bacillati</taxon>
        <taxon>Bacillota</taxon>
        <taxon>Bacilli</taxon>
        <taxon>Bacillales</taxon>
        <taxon>Paenibacillaceae</taxon>
        <taxon>Paenibacillus</taxon>
    </lineage>
</organism>
<sequence>MTIATKLVFPGPYQIEFQQETLQEIGSKQVTVATEYSLISPGTELALYTGTHTGLANPHNRWAKYPFSPGYAIAGTVTAIGGEVTDIQLGQKVFGIGSHACHNVFTMDTEENRTLFPLLPDQDMAYATFARLAAISATSLMQAKVQHGETVIVLGMGLIGQLAAQLYAIHGARVIGVDPVPRRLEIARASGIPHTLVSDNLGLTMEKLKEVRGYTGAELVIEATGIPDMVNSALELVKPMGRVVLLGSPRGSATIKTYEHIHVKGVSLVGAHEGLQTTNGQSMRSKYIRYALDMFHTGKLCVSPLLTHVVEASQAGSCYEQLLNDKERSMGMLLDWRKFHKGE</sequence>
<evidence type="ECO:0000256" key="4">
    <source>
        <dbReference type="ARBA" id="ARBA00022833"/>
    </source>
</evidence>
<comment type="cofactor">
    <cofactor evidence="1">
        <name>Zn(2+)</name>
        <dbReference type="ChEBI" id="CHEBI:29105"/>
    </cofactor>
</comment>
<reference evidence="8 9" key="1">
    <citation type="submission" date="2023-03" db="EMBL/GenBank/DDBJ databases">
        <title>Draft genome sequence of the bacteria which degrade cell wall of Tricholomamatutake.</title>
        <authorList>
            <person name="Konishi Y."/>
            <person name="Fukuta Y."/>
            <person name="Shirasaka N."/>
        </authorList>
    </citation>
    <scope>NUCLEOTIDE SEQUENCE [LARGE SCALE GENOMIC DNA]</scope>
    <source>
        <strain evidence="9">mu1</strain>
    </source>
</reference>
<comment type="similarity">
    <text evidence="2">Belongs to the zinc-containing alcohol dehydrogenase family.</text>
</comment>
<dbReference type="CDD" id="cd08255">
    <property type="entry name" value="2-desacetyl-2-hydroxyethyl_bacteriochlorophyllide_like"/>
    <property type="match status" value="1"/>
</dbReference>
<dbReference type="PANTHER" id="PTHR43350">
    <property type="entry name" value="NAD-DEPENDENT ALCOHOL DEHYDROGENASE"/>
    <property type="match status" value="1"/>
</dbReference>
<evidence type="ECO:0000259" key="7">
    <source>
        <dbReference type="Pfam" id="PF08240"/>
    </source>
</evidence>
<proteinExistence type="inferred from homology"/>
<dbReference type="InterPro" id="IPR011032">
    <property type="entry name" value="GroES-like_sf"/>
</dbReference>
<dbReference type="SUPFAM" id="SSF50129">
    <property type="entry name" value="GroES-like"/>
    <property type="match status" value="1"/>
</dbReference>
<dbReference type="PANTHER" id="PTHR43350:SF19">
    <property type="entry name" value="D-GULOSIDE 3-DEHYDROGENASE"/>
    <property type="match status" value="1"/>
</dbReference>
<keyword evidence="4" id="KW-0862">Zinc</keyword>